<proteinExistence type="predicted"/>
<reference evidence="2 3" key="1">
    <citation type="submission" date="2021-05" db="EMBL/GenBank/DDBJ databases">
        <authorList>
            <person name="Kumar R."/>
            <person name="Kumar A."/>
            <person name="Mukhia S."/>
        </authorList>
    </citation>
    <scope>NUCLEOTIDE SEQUENCE [LARGE SCALE GENOMIC DNA]</scope>
    <source>
        <strain evidence="2 3">ERMR7:08</strain>
    </source>
</reference>
<dbReference type="Pfam" id="PF13289">
    <property type="entry name" value="SIR2_2"/>
    <property type="match status" value="1"/>
</dbReference>
<evidence type="ECO:0000313" key="3">
    <source>
        <dbReference type="Proteomes" id="UP001212421"/>
    </source>
</evidence>
<dbReference type="Proteomes" id="UP001212421">
    <property type="component" value="Chromosome"/>
</dbReference>
<sequence>MTTNFDLLFEAAAGRLELPLDVYVAPALPLGNDFRGLVHLHGHVDAQPGQRMVVTDRDFGQAYITEGWATQFLTRMFERYTVVFVGYSADDTVMRYLARALPADASRRYAFTELEHPEKLGSKWSRLGVTPIPYPSSANTRHESLQSFVHHWQERVSATAQDRFDSAAAIVDSGPGNLKYSERRIRWLLADPEHARHFRSTAEPVAWMAVLDGLGILAPLFDSSAPDCDEVAAWALWVASSLSADHGEVLLSIVSQHQGHLSSGLWLNIWSHLYGNYENTTFYRRLLLVISADQPSKDRERLSSLLRGVATQDIEAAETLLHQLLTPRLGFRSRQSWLGGRDSMDTETTLAWRNSSIRDAWPIMLPALSDPGHLLSVVLNLIRAVEATESLFDGDGRRDALSIRRGQVDGVEPYMSDDPYVLVVDIARDLLREFVRTQGPKQALDLLDSPSEMVRRLALDALAESRRVEADRLVGLIARRDLIYDLSTKPETFRLLRVMYRHASRAMQEELLAQVAGGTAPQRNAEVREYERYNVLVWLSADASSDDPVHAALHTLQLLHPRFGPREHPDLNSWIQSGSGADPDPEPEGIYRGKSLRHMVALLAALPEIDDIYDNASVLREVQDRLDAEQGLESSTSWMSLSISRSGHQQSGR</sequence>
<dbReference type="EMBL" id="CP075584">
    <property type="protein sequence ID" value="WBM79884.1"/>
    <property type="molecule type" value="Genomic_DNA"/>
</dbReference>
<dbReference type="RefSeq" id="WP_281534495.1">
    <property type="nucleotide sequence ID" value="NZ_CP075584.1"/>
</dbReference>
<dbReference type="SUPFAM" id="SSF48371">
    <property type="entry name" value="ARM repeat"/>
    <property type="match status" value="1"/>
</dbReference>
<gene>
    <name evidence="2" type="ORF">KIV56_17210</name>
</gene>
<organism evidence="2 3">
    <name type="scientific">Cryobacterium breve</name>
    <dbReference type="NCBI Taxonomy" id="1259258"/>
    <lineage>
        <taxon>Bacteria</taxon>
        <taxon>Bacillati</taxon>
        <taxon>Actinomycetota</taxon>
        <taxon>Actinomycetes</taxon>
        <taxon>Micrococcales</taxon>
        <taxon>Microbacteriaceae</taxon>
        <taxon>Cryobacterium</taxon>
    </lineage>
</organism>
<evidence type="ECO:0000256" key="1">
    <source>
        <dbReference type="SAM" id="MobiDB-lite"/>
    </source>
</evidence>
<dbReference type="InterPro" id="IPR016024">
    <property type="entry name" value="ARM-type_fold"/>
</dbReference>
<name>A0ABY7NC70_9MICO</name>
<accession>A0ABY7NC70</accession>
<evidence type="ECO:0000313" key="2">
    <source>
        <dbReference type="EMBL" id="WBM79884.1"/>
    </source>
</evidence>
<feature type="region of interest" description="Disordered" evidence="1">
    <location>
        <begin position="569"/>
        <end position="590"/>
    </location>
</feature>
<keyword evidence="3" id="KW-1185">Reference proteome</keyword>
<protein>
    <submittedName>
        <fullName evidence="2">SIR2 family protein</fullName>
    </submittedName>
</protein>